<keyword evidence="2" id="KW-1185">Reference proteome</keyword>
<dbReference type="EMBL" id="JAGRQC010000001">
    <property type="protein sequence ID" value="MBR0551653.1"/>
    <property type="molecule type" value="Genomic_DNA"/>
</dbReference>
<proteinExistence type="predicted"/>
<dbReference type="Gene3D" id="3.90.226.10">
    <property type="entry name" value="2-enoyl-CoA Hydratase, Chain A, domain 1"/>
    <property type="match status" value="1"/>
</dbReference>
<dbReference type="PANTHER" id="PTHR11941:SF54">
    <property type="entry name" value="ENOYL-COA HYDRATASE, MITOCHONDRIAL"/>
    <property type="match status" value="1"/>
</dbReference>
<organism evidence="1 2">
    <name type="scientific">Stakelama marina</name>
    <dbReference type="NCBI Taxonomy" id="2826939"/>
    <lineage>
        <taxon>Bacteria</taxon>
        <taxon>Pseudomonadati</taxon>
        <taxon>Pseudomonadota</taxon>
        <taxon>Alphaproteobacteria</taxon>
        <taxon>Sphingomonadales</taxon>
        <taxon>Sphingomonadaceae</taxon>
        <taxon>Stakelama</taxon>
    </lineage>
</organism>
<dbReference type="AlphaFoldDB" id="A0A8T4IB63"/>
<gene>
    <name evidence="1" type="ORF">J7S20_03930</name>
</gene>
<accession>A0A8T4IB63</accession>
<dbReference type="Proteomes" id="UP000676996">
    <property type="component" value="Unassembled WGS sequence"/>
</dbReference>
<reference evidence="1" key="1">
    <citation type="submission" date="2021-04" db="EMBL/GenBank/DDBJ databases">
        <title>Ouciella asimina sp. nov., isolated from the surface seawater in the hydrothermal field of Okinawa Trough.</title>
        <authorList>
            <person name="Shuang W."/>
        </authorList>
    </citation>
    <scope>NUCLEOTIDE SEQUENCE</scope>
    <source>
        <strain evidence="1">LXI357</strain>
    </source>
</reference>
<dbReference type="GO" id="GO:0003824">
    <property type="term" value="F:catalytic activity"/>
    <property type="evidence" value="ECO:0007669"/>
    <property type="project" value="UniProtKB-ARBA"/>
</dbReference>
<dbReference type="Pfam" id="PF00378">
    <property type="entry name" value="ECH_1"/>
    <property type="match status" value="1"/>
</dbReference>
<dbReference type="InterPro" id="IPR001753">
    <property type="entry name" value="Enoyl-CoA_hydra/iso"/>
</dbReference>
<protein>
    <submittedName>
        <fullName evidence="1">Enoyl-CoA hydratase/isomerase family protein</fullName>
    </submittedName>
</protein>
<dbReference type="SUPFAM" id="SSF52096">
    <property type="entry name" value="ClpP/crotonase"/>
    <property type="match status" value="1"/>
</dbReference>
<evidence type="ECO:0000313" key="1">
    <source>
        <dbReference type="EMBL" id="MBR0551653.1"/>
    </source>
</evidence>
<dbReference type="CDD" id="cd06558">
    <property type="entry name" value="crotonase-like"/>
    <property type="match status" value="1"/>
</dbReference>
<dbReference type="InterPro" id="IPR029045">
    <property type="entry name" value="ClpP/crotonase-like_dom_sf"/>
</dbReference>
<evidence type="ECO:0000313" key="2">
    <source>
        <dbReference type="Proteomes" id="UP000676996"/>
    </source>
</evidence>
<comment type="caution">
    <text evidence="1">The sequence shown here is derived from an EMBL/GenBank/DDBJ whole genome shotgun (WGS) entry which is preliminary data.</text>
</comment>
<dbReference type="PANTHER" id="PTHR11941">
    <property type="entry name" value="ENOYL-COA HYDRATASE-RELATED"/>
    <property type="match status" value="1"/>
</dbReference>
<sequence length="243" mass="25321">MFRLTHEDGIATVAIDRPAARNAIGVADWKTLAELCAGIAASDAGVVMLTSAHDGIFSAGADISEFDELQSDAGARVAFRDAMRAGIDGIHALPVPVIAVIGGGCYGAAVALALAADIRIAGPDARFATTPAKLGLSYPREDVKRLEAAVGAGWAAHMLFSGEPVGGEQAEVIGLVQRVEPVPLAAARVLAGNIAANAPEAMRVLKRTLRGNGDDLDFAFDARFASEEFAERLSAFRNRKRGE</sequence>
<dbReference type="RefSeq" id="WP_284052921.1">
    <property type="nucleotide sequence ID" value="NZ_JAGRQC010000001.1"/>
</dbReference>
<dbReference type="GO" id="GO:0006635">
    <property type="term" value="P:fatty acid beta-oxidation"/>
    <property type="evidence" value="ECO:0007669"/>
    <property type="project" value="TreeGrafter"/>
</dbReference>
<name>A0A8T4IB63_9SPHN</name>